<accession>A0A0D0D4R8</accession>
<evidence type="ECO:0000313" key="1">
    <source>
        <dbReference type="EMBL" id="KIK74954.1"/>
    </source>
</evidence>
<dbReference type="InParanoid" id="A0A0D0D4R8"/>
<dbReference type="HOGENOM" id="CLU_2923323_0_0_1"/>
<keyword evidence="2" id="KW-1185">Reference proteome</keyword>
<dbReference type="EMBL" id="KN828450">
    <property type="protein sequence ID" value="KIK74954.1"/>
    <property type="molecule type" value="Genomic_DNA"/>
</dbReference>
<sequence>MYPPPTPTGTAQQNGSCTSATEPLRPLPCYCDLIHATIMWLWTSSTAIPFVQCASFAPNRV</sequence>
<gene>
    <name evidence="1" type="ORF">PAXRUDRAFT_835842</name>
</gene>
<organism evidence="1 2">
    <name type="scientific">Paxillus rubicundulus Ve08.2h10</name>
    <dbReference type="NCBI Taxonomy" id="930991"/>
    <lineage>
        <taxon>Eukaryota</taxon>
        <taxon>Fungi</taxon>
        <taxon>Dikarya</taxon>
        <taxon>Basidiomycota</taxon>
        <taxon>Agaricomycotina</taxon>
        <taxon>Agaricomycetes</taxon>
        <taxon>Agaricomycetidae</taxon>
        <taxon>Boletales</taxon>
        <taxon>Paxilineae</taxon>
        <taxon>Paxillaceae</taxon>
        <taxon>Paxillus</taxon>
    </lineage>
</organism>
<reference evidence="2" key="2">
    <citation type="submission" date="2015-01" db="EMBL/GenBank/DDBJ databases">
        <title>Evolutionary Origins and Diversification of the Mycorrhizal Mutualists.</title>
        <authorList>
            <consortium name="DOE Joint Genome Institute"/>
            <consortium name="Mycorrhizal Genomics Consortium"/>
            <person name="Kohler A."/>
            <person name="Kuo A."/>
            <person name="Nagy L.G."/>
            <person name="Floudas D."/>
            <person name="Copeland A."/>
            <person name="Barry K.W."/>
            <person name="Cichocki N."/>
            <person name="Veneault-Fourrey C."/>
            <person name="LaButti K."/>
            <person name="Lindquist E.A."/>
            <person name="Lipzen A."/>
            <person name="Lundell T."/>
            <person name="Morin E."/>
            <person name="Murat C."/>
            <person name="Riley R."/>
            <person name="Ohm R."/>
            <person name="Sun H."/>
            <person name="Tunlid A."/>
            <person name="Henrissat B."/>
            <person name="Grigoriev I.V."/>
            <person name="Hibbett D.S."/>
            <person name="Martin F."/>
        </authorList>
    </citation>
    <scope>NUCLEOTIDE SEQUENCE [LARGE SCALE GENOMIC DNA]</scope>
    <source>
        <strain evidence="2">Ve08.2h10</strain>
    </source>
</reference>
<name>A0A0D0D4R8_9AGAM</name>
<reference evidence="1 2" key="1">
    <citation type="submission" date="2014-04" db="EMBL/GenBank/DDBJ databases">
        <authorList>
            <consortium name="DOE Joint Genome Institute"/>
            <person name="Kuo A."/>
            <person name="Kohler A."/>
            <person name="Jargeat P."/>
            <person name="Nagy L.G."/>
            <person name="Floudas D."/>
            <person name="Copeland A."/>
            <person name="Barry K.W."/>
            <person name="Cichocki N."/>
            <person name="Veneault-Fourrey C."/>
            <person name="LaButti K."/>
            <person name="Lindquist E.A."/>
            <person name="Lipzen A."/>
            <person name="Lundell T."/>
            <person name="Morin E."/>
            <person name="Murat C."/>
            <person name="Sun H."/>
            <person name="Tunlid A."/>
            <person name="Henrissat B."/>
            <person name="Grigoriev I.V."/>
            <person name="Hibbett D.S."/>
            <person name="Martin F."/>
            <person name="Nordberg H.P."/>
            <person name="Cantor M.N."/>
            <person name="Hua S.X."/>
        </authorList>
    </citation>
    <scope>NUCLEOTIDE SEQUENCE [LARGE SCALE GENOMIC DNA]</scope>
    <source>
        <strain evidence="1 2">Ve08.2h10</strain>
    </source>
</reference>
<proteinExistence type="predicted"/>
<dbReference type="AlphaFoldDB" id="A0A0D0D4R8"/>
<protein>
    <submittedName>
        <fullName evidence="1">Uncharacterized protein</fullName>
    </submittedName>
</protein>
<evidence type="ECO:0000313" key="2">
    <source>
        <dbReference type="Proteomes" id="UP000054538"/>
    </source>
</evidence>
<dbReference type="Proteomes" id="UP000054538">
    <property type="component" value="Unassembled WGS sequence"/>
</dbReference>